<comment type="caution">
    <text evidence="3">The sequence shown here is derived from an EMBL/GenBank/DDBJ whole genome shotgun (WGS) entry which is preliminary data.</text>
</comment>
<sequence length="256" mass="27452">MGEGRRSFRRSGRLNMKNQRTILITGASRGIGLAVANRAHQDGHIVVGLARSVPAAPFPGAFYRADLADAGETRLVLERISAEFQIDAVVNNAGLTTSSTIEETSVDELERILAVNVRAPLQVVQACLPSMIRSKRGSIVNISSRAALGMPRRSAYSAAKSGLVGYTRTWALELGKHGIIVNAVAPGPVETELYRNNNPMSQEERRALADRIPVRRLGRPEDIAGTVAFFLSDDARYVTGQVLYACGGLSIGAAPT</sequence>
<gene>
    <name evidence="3" type="ORF">H0A72_10195</name>
</gene>
<dbReference type="CDD" id="cd05233">
    <property type="entry name" value="SDR_c"/>
    <property type="match status" value="1"/>
</dbReference>
<dbReference type="PANTHER" id="PTHR42760">
    <property type="entry name" value="SHORT-CHAIN DEHYDROGENASES/REDUCTASES FAMILY MEMBER"/>
    <property type="match status" value="1"/>
</dbReference>
<dbReference type="SMART" id="SM00822">
    <property type="entry name" value="PKS_KR"/>
    <property type="match status" value="1"/>
</dbReference>
<dbReference type="EMBL" id="JACCEM010000005">
    <property type="protein sequence ID" value="NYT49674.1"/>
    <property type="molecule type" value="Genomic_DNA"/>
</dbReference>
<accession>A0A853FUM9</accession>
<dbReference type="PANTHER" id="PTHR42760:SF40">
    <property type="entry name" value="3-OXOACYL-[ACYL-CARRIER-PROTEIN] REDUCTASE, CHLOROPLASTIC"/>
    <property type="match status" value="1"/>
</dbReference>
<reference evidence="3 4" key="1">
    <citation type="submission" date="2020-07" db="EMBL/GenBank/DDBJ databases">
        <title>Taxonomic revisions and descriptions of new bacterial species based on genomic comparisons in the high-G+C-content subgroup of the family Alcaligenaceae.</title>
        <authorList>
            <person name="Szabo A."/>
            <person name="Felfoldi T."/>
        </authorList>
    </citation>
    <scope>NUCLEOTIDE SEQUENCE [LARGE SCALE GENOMIC DNA]</scope>
    <source>
        <strain evidence="3 4">LMG 24012</strain>
    </source>
</reference>
<dbReference type="Proteomes" id="UP000559809">
    <property type="component" value="Unassembled WGS sequence"/>
</dbReference>
<dbReference type="InterPro" id="IPR036291">
    <property type="entry name" value="NAD(P)-bd_dom_sf"/>
</dbReference>
<name>A0A853FUM9_9BURK</name>
<comment type="similarity">
    <text evidence="1">Belongs to the short-chain dehydrogenases/reductases (SDR) family.</text>
</comment>
<dbReference type="InterPro" id="IPR002347">
    <property type="entry name" value="SDR_fam"/>
</dbReference>
<evidence type="ECO:0000313" key="4">
    <source>
        <dbReference type="Proteomes" id="UP000559809"/>
    </source>
</evidence>
<dbReference type="GO" id="GO:0016616">
    <property type="term" value="F:oxidoreductase activity, acting on the CH-OH group of donors, NAD or NADP as acceptor"/>
    <property type="evidence" value="ECO:0007669"/>
    <property type="project" value="TreeGrafter"/>
</dbReference>
<dbReference type="Gene3D" id="3.40.50.720">
    <property type="entry name" value="NAD(P)-binding Rossmann-like Domain"/>
    <property type="match status" value="1"/>
</dbReference>
<dbReference type="GO" id="GO:0030497">
    <property type="term" value="P:fatty acid elongation"/>
    <property type="evidence" value="ECO:0007669"/>
    <property type="project" value="TreeGrafter"/>
</dbReference>
<dbReference type="PROSITE" id="PS00061">
    <property type="entry name" value="ADH_SHORT"/>
    <property type="match status" value="1"/>
</dbReference>
<keyword evidence="4" id="KW-1185">Reference proteome</keyword>
<protein>
    <submittedName>
        <fullName evidence="3">SDR family oxidoreductase</fullName>
    </submittedName>
</protein>
<organism evidence="3 4">
    <name type="scientific">Parapusillimonas granuli</name>
    <dbReference type="NCBI Taxonomy" id="380911"/>
    <lineage>
        <taxon>Bacteria</taxon>
        <taxon>Pseudomonadati</taxon>
        <taxon>Pseudomonadota</taxon>
        <taxon>Betaproteobacteria</taxon>
        <taxon>Burkholderiales</taxon>
        <taxon>Alcaligenaceae</taxon>
        <taxon>Parapusillimonas</taxon>
    </lineage>
</organism>
<evidence type="ECO:0000256" key="1">
    <source>
        <dbReference type="ARBA" id="ARBA00006484"/>
    </source>
</evidence>
<dbReference type="SUPFAM" id="SSF51735">
    <property type="entry name" value="NAD(P)-binding Rossmann-fold domains"/>
    <property type="match status" value="1"/>
</dbReference>
<proteinExistence type="inferred from homology"/>
<evidence type="ECO:0000259" key="2">
    <source>
        <dbReference type="SMART" id="SM00822"/>
    </source>
</evidence>
<dbReference type="PRINTS" id="PR00081">
    <property type="entry name" value="GDHRDH"/>
</dbReference>
<dbReference type="PRINTS" id="PR00080">
    <property type="entry name" value="SDRFAMILY"/>
</dbReference>
<dbReference type="AlphaFoldDB" id="A0A853FUM9"/>
<dbReference type="Pfam" id="PF13561">
    <property type="entry name" value="adh_short_C2"/>
    <property type="match status" value="1"/>
</dbReference>
<feature type="domain" description="Ketoreductase" evidence="2">
    <location>
        <begin position="20"/>
        <end position="187"/>
    </location>
</feature>
<dbReference type="InterPro" id="IPR020904">
    <property type="entry name" value="Sc_DH/Rdtase_CS"/>
</dbReference>
<evidence type="ECO:0000313" key="3">
    <source>
        <dbReference type="EMBL" id="NYT49674.1"/>
    </source>
</evidence>
<dbReference type="FunFam" id="3.40.50.720:FF:000084">
    <property type="entry name" value="Short-chain dehydrogenase reductase"/>
    <property type="match status" value="1"/>
</dbReference>
<dbReference type="InterPro" id="IPR057326">
    <property type="entry name" value="KR_dom"/>
</dbReference>